<name>A0ABW4N769_9CAUL</name>
<evidence type="ECO:0000313" key="1">
    <source>
        <dbReference type="EMBL" id="MFD1785110.1"/>
    </source>
</evidence>
<comment type="caution">
    <text evidence="1">The sequence shown here is derived from an EMBL/GenBank/DDBJ whole genome shotgun (WGS) entry which is preliminary data.</text>
</comment>
<dbReference type="EMBL" id="JBHUEY010000006">
    <property type="protein sequence ID" value="MFD1785110.1"/>
    <property type="molecule type" value="Genomic_DNA"/>
</dbReference>
<sequence length="225" mass="24797">MDLAKFLALLQTNELWFARADTLGDPFEGSLTRPDAVTLAAAVGDNGPANHMRRRAVSNTYVSCWHMNEGESAAMWSLYSASHESVCVRTTFQALASELPDWVHLSEVRYVDYGTTSLETGGLVFQLFLHKRASFAHERELRAFFVDFFGTSEVDPSSDPHGLRLAAVKRPGGAAFKVDLNRLIDGVSINPQAPTWFADTVRRVAEVYGLASPVVQSELLGEALY</sequence>
<evidence type="ECO:0000313" key="2">
    <source>
        <dbReference type="Proteomes" id="UP001597237"/>
    </source>
</evidence>
<dbReference type="RefSeq" id="WP_377282064.1">
    <property type="nucleotide sequence ID" value="NZ_JBHRSI010000005.1"/>
</dbReference>
<proteinExistence type="predicted"/>
<organism evidence="1 2">
    <name type="scientific">Phenylobacterium terrae</name>
    <dbReference type="NCBI Taxonomy" id="2665495"/>
    <lineage>
        <taxon>Bacteria</taxon>
        <taxon>Pseudomonadati</taxon>
        <taxon>Pseudomonadota</taxon>
        <taxon>Alphaproteobacteria</taxon>
        <taxon>Caulobacterales</taxon>
        <taxon>Caulobacteraceae</taxon>
        <taxon>Phenylobacterium</taxon>
    </lineage>
</organism>
<keyword evidence="2" id="KW-1185">Reference proteome</keyword>
<reference evidence="2" key="1">
    <citation type="journal article" date="2019" name="Int. J. Syst. Evol. Microbiol.">
        <title>The Global Catalogue of Microorganisms (GCM) 10K type strain sequencing project: providing services to taxonomists for standard genome sequencing and annotation.</title>
        <authorList>
            <consortium name="The Broad Institute Genomics Platform"/>
            <consortium name="The Broad Institute Genome Sequencing Center for Infectious Disease"/>
            <person name="Wu L."/>
            <person name="Ma J."/>
        </authorList>
    </citation>
    <scope>NUCLEOTIDE SEQUENCE [LARGE SCALE GENOMIC DNA]</scope>
    <source>
        <strain evidence="2">DFY28</strain>
    </source>
</reference>
<accession>A0ABW4N769</accession>
<protein>
    <submittedName>
        <fullName evidence="1">DUF2971 domain-containing protein</fullName>
    </submittedName>
</protein>
<dbReference type="Proteomes" id="UP001597237">
    <property type="component" value="Unassembled WGS sequence"/>
</dbReference>
<gene>
    <name evidence="1" type="ORF">ACFSC0_17045</name>
</gene>